<feature type="compositionally biased region" description="Polar residues" evidence="10">
    <location>
        <begin position="444"/>
        <end position="455"/>
    </location>
</feature>
<proteinExistence type="inferred from homology"/>
<feature type="repeat" description="Solcar" evidence="9">
    <location>
        <begin position="137"/>
        <end position="241"/>
    </location>
</feature>
<feature type="repeat" description="Solcar" evidence="9">
    <location>
        <begin position="32"/>
        <end position="119"/>
    </location>
</feature>
<evidence type="ECO:0000313" key="12">
    <source>
        <dbReference type="Proteomes" id="UP000717515"/>
    </source>
</evidence>
<organism evidence="11 12">
    <name type="scientific">Mortierella alpina</name>
    <name type="common">Oleaginous fungus</name>
    <name type="synonym">Mortierella renispora</name>
    <dbReference type="NCBI Taxonomy" id="64518"/>
    <lineage>
        <taxon>Eukaryota</taxon>
        <taxon>Fungi</taxon>
        <taxon>Fungi incertae sedis</taxon>
        <taxon>Mucoromycota</taxon>
        <taxon>Mortierellomycotina</taxon>
        <taxon>Mortierellomycetes</taxon>
        <taxon>Mortierellales</taxon>
        <taxon>Mortierellaceae</taxon>
        <taxon>Mortierella</taxon>
    </lineage>
</organism>
<feature type="region of interest" description="Disordered" evidence="10">
    <location>
        <begin position="658"/>
        <end position="696"/>
    </location>
</feature>
<evidence type="ECO:0000256" key="1">
    <source>
        <dbReference type="ARBA" id="ARBA00004225"/>
    </source>
</evidence>
<keyword evidence="6" id="KW-1133">Transmembrane helix</keyword>
<evidence type="ECO:0000256" key="6">
    <source>
        <dbReference type="ARBA" id="ARBA00022989"/>
    </source>
</evidence>
<dbReference type="InterPro" id="IPR018108">
    <property type="entry name" value="MCP_transmembrane"/>
</dbReference>
<accession>A0A9P8A9X9</accession>
<feature type="region of interest" description="Disordered" evidence="10">
    <location>
        <begin position="472"/>
        <end position="507"/>
    </location>
</feature>
<feature type="compositionally biased region" description="Basic and acidic residues" evidence="10">
    <location>
        <begin position="430"/>
        <end position="443"/>
    </location>
</feature>
<evidence type="ECO:0000256" key="7">
    <source>
        <dbReference type="ARBA" id="ARBA00023128"/>
    </source>
</evidence>
<dbReference type="Pfam" id="PF00153">
    <property type="entry name" value="Mito_carr"/>
    <property type="match status" value="3"/>
</dbReference>
<sequence>MAQTYSPFPEAKLTDLAASAQETKVVISEKNEQSLKDLAFGSLAGVAGKFVEFPFDTVKVRLQTQPLDRPIFKGPYDCFRQTVRNEGFLGLYNGLSSPLVGAMLENAVLFVGYRRAQDLLREFVAVPDQVSGAAAPLSIPMLCLSGGISGVFASMVLTPVELVKCKLQVQQIGHLYTKKDPKTYGPSMPKKALHSGPLSVMRHIYTQNGLRGFYLGHFPTCLRETGGGAAWFGSYEALCRLLISREQLTAAPGKVVTQADLTAPQLMLAGAIAGMAYNFILFPADCIKSHMQTQDVLRSHERSPVSGAAVAGQGFLATGKEIFRSEGLRGLYRGCGITVARSAPSSAIIFMTYISMKMANLGSNLTSLGTLVSTLRMRSPVDVVLHNPAFLFSTHHICAFFQQYNTTTIVADATDEQYEKDLDFYAGPEYRPDSSLHDDDGRSTRQQPPYSQSWQYDSASGLDLLETGSREHPIRHHSALSSASSTSSHETSSEDISLLSSSVDPVETTRADGLQETTLADSGVGLEGGVLDHQVQKLQSEVADTRAIVFHLESRLNAAENSNKHIVEELKILLADAEGTLVGSDDSDSEDSLIVNSKLGSGSDEDLNVVYNRICHALQTLISEAQTALVRTTSTTPSSQVDSLHRCRHLLLDDTTREGYTDDGEHSQTGAYHHSSCSHSNSNSSSTSRRSSVNSIMRVGRPYTHTSTPRLRGHSNRSTFSKMLWKEKQQEQYERYRRSCDRVSLELEMLLNDTILDATPEPLPSPRLHSSNTTSSIQSKDHWPPTIAPKHSSANNVQERNNATGALMAGSRVATLQQRYQTDLLRSQSLARGAHLQQQRRHHILAGQQGLPLTQPYKQAQTPPHHLDRHFKNQGAGPSRSQGIFVQLYMLWKQTWLRKRIMHVLTGSVEVVLIVCIVLKISEISLEWIGFRMLKGLKPQQWLLSHLYGDGNSSSGAAVTAAASFEAKELYEKILGDGLRLRQMDSWRQQESESLMKDYITSEVAPGGPRTPFTAAGMVWRPAGRMIGHAVSGIVLAYLSDRARSIARKL</sequence>
<protein>
    <submittedName>
        <fullName evidence="11">Uncharacterized protein</fullName>
    </submittedName>
</protein>
<keyword evidence="8 9" id="KW-0472">Membrane</keyword>
<evidence type="ECO:0000256" key="9">
    <source>
        <dbReference type="PROSITE-ProRule" id="PRU00282"/>
    </source>
</evidence>
<reference evidence="11" key="1">
    <citation type="submission" date="2021-07" db="EMBL/GenBank/DDBJ databases">
        <title>Draft genome of Mortierella alpina, strain LL118, isolated from an aspen leaf litter sample.</title>
        <authorList>
            <person name="Yang S."/>
            <person name="Vinatzer B.A."/>
        </authorList>
    </citation>
    <scope>NUCLEOTIDE SEQUENCE</scope>
    <source>
        <strain evidence="11">LL118</strain>
    </source>
</reference>
<feature type="compositionally biased region" description="Low complexity" evidence="10">
    <location>
        <begin position="479"/>
        <end position="502"/>
    </location>
</feature>
<dbReference type="GO" id="GO:0031966">
    <property type="term" value="C:mitochondrial membrane"/>
    <property type="evidence" value="ECO:0007669"/>
    <property type="project" value="UniProtKB-SubCell"/>
</dbReference>
<dbReference type="InterPro" id="IPR023395">
    <property type="entry name" value="MCP_dom_sf"/>
</dbReference>
<dbReference type="InterPro" id="IPR050567">
    <property type="entry name" value="Mitochondrial_Carrier"/>
</dbReference>
<evidence type="ECO:0000256" key="10">
    <source>
        <dbReference type="SAM" id="MobiDB-lite"/>
    </source>
</evidence>
<feature type="repeat" description="Solcar" evidence="9">
    <location>
        <begin position="261"/>
        <end position="359"/>
    </location>
</feature>
<feature type="region of interest" description="Disordered" evidence="10">
    <location>
        <begin position="758"/>
        <end position="794"/>
    </location>
</feature>
<dbReference type="GO" id="GO:1990575">
    <property type="term" value="P:mitochondrial L-ornithine transmembrane transport"/>
    <property type="evidence" value="ECO:0007669"/>
    <property type="project" value="TreeGrafter"/>
</dbReference>
<dbReference type="PANTHER" id="PTHR45624:SF31">
    <property type="entry name" value="MITOCHONDRIAL ORNITHINE TRANSPORTER 1"/>
    <property type="match status" value="1"/>
</dbReference>
<feature type="compositionally biased region" description="Low complexity" evidence="10">
    <location>
        <begin position="673"/>
        <end position="695"/>
    </location>
</feature>
<dbReference type="GO" id="GO:0000064">
    <property type="term" value="F:L-ornithine transmembrane transporter activity"/>
    <property type="evidence" value="ECO:0007669"/>
    <property type="project" value="TreeGrafter"/>
</dbReference>
<dbReference type="EMBL" id="JAIFTL010000038">
    <property type="protein sequence ID" value="KAG9325545.1"/>
    <property type="molecule type" value="Genomic_DNA"/>
</dbReference>
<feature type="compositionally biased region" description="Polar residues" evidence="10">
    <location>
        <begin position="768"/>
        <end position="778"/>
    </location>
</feature>
<evidence type="ECO:0000256" key="3">
    <source>
        <dbReference type="ARBA" id="ARBA00022448"/>
    </source>
</evidence>
<dbReference type="PANTHER" id="PTHR45624">
    <property type="entry name" value="MITOCHONDRIAL BASIC AMINO ACIDS TRANSPORTER-RELATED"/>
    <property type="match status" value="1"/>
</dbReference>
<evidence type="ECO:0000256" key="2">
    <source>
        <dbReference type="ARBA" id="ARBA00006375"/>
    </source>
</evidence>
<feature type="region of interest" description="Disordered" evidence="10">
    <location>
        <begin position="429"/>
        <end position="455"/>
    </location>
</feature>
<comment type="subcellular location">
    <subcellularLocation>
        <location evidence="1">Mitochondrion membrane</location>
        <topology evidence="1">Multi-pass membrane protein</topology>
    </subcellularLocation>
</comment>
<name>A0A9P8A9X9_MORAP</name>
<keyword evidence="3" id="KW-0813">Transport</keyword>
<gene>
    <name evidence="11" type="ORF">KVV02_007370</name>
</gene>
<evidence type="ECO:0000256" key="8">
    <source>
        <dbReference type="ARBA" id="ARBA00023136"/>
    </source>
</evidence>
<keyword evidence="7" id="KW-0496">Mitochondrion</keyword>
<dbReference type="Proteomes" id="UP000717515">
    <property type="component" value="Unassembled WGS sequence"/>
</dbReference>
<dbReference type="PROSITE" id="PS50920">
    <property type="entry name" value="SOLCAR"/>
    <property type="match status" value="3"/>
</dbReference>
<keyword evidence="5" id="KW-0677">Repeat</keyword>
<keyword evidence="4 9" id="KW-0812">Transmembrane</keyword>
<evidence type="ECO:0000313" key="11">
    <source>
        <dbReference type="EMBL" id="KAG9325545.1"/>
    </source>
</evidence>
<dbReference type="Gene3D" id="1.50.40.10">
    <property type="entry name" value="Mitochondrial carrier domain"/>
    <property type="match status" value="2"/>
</dbReference>
<dbReference type="SUPFAM" id="SSF103506">
    <property type="entry name" value="Mitochondrial carrier"/>
    <property type="match status" value="1"/>
</dbReference>
<evidence type="ECO:0000256" key="4">
    <source>
        <dbReference type="ARBA" id="ARBA00022692"/>
    </source>
</evidence>
<dbReference type="AlphaFoldDB" id="A0A9P8A9X9"/>
<evidence type="ECO:0000256" key="5">
    <source>
        <dbReference type="ARBA" id="ARBA00022737"/>
    </source>
</evidence>
<comment type="caution">
    <text evidence="11">The sequence shown here is derived from an EMBL/GenBank/DDBJ whole genome shotgun (WGS) entry which is preliminary data.</text>
</comment>
<comment type="similarity">
    <text evidence="2">Belongs to the mitochondrial carrier (TC 2.A.29) family.</text>
</comment>